<evidence type="ECO:0000256" key="3">
    <source>
        <dbReference type="ARBA" id="ARBA00022989"/>
    </source>
</evidence>
<dbReference type="OrthoDB" id="100006at2759"/>
<evidence type="ECO:0000256" key="2">
    <source>
        <dbReference type="ARBA" id="ARBA00022692"/>
    </source>
</evidence>
<sequence>MKKTEEQEFSNSLLNLILLESSSLLSIIGSLLIIVSYLLYKDIRTPSRHIIVCMSISDLVYSTVNFLDAYAKSPNHDVYSDLCVLSSFMGSTAILWSFFWAVALSIFLNVLIVQKDPVFADTLIHKVFHPVCWLIPLIINVFALCFNKLGNTFDFVAPGWCWIEIKLNDVTGKVENRGDAIFWMTLNYKGIEILTYLTIALMYLRIKCHLKDKIKNFENSERKMSTFVSPKSVQAAKTTDRKLIFIPIMLVLLRIWGTIRYILFIIQSKDGDMVHLRMSLADKAFLCLQTVGDNLIGAVNCVLFCFLTPKVWNHLKESMSNMKSKLCCNKKQEIILDPDEKTKLISQSM</sequence>
<keyword evidence="3 5" id="KW-1133">Transmembrane helix</keyword>
<dbReference type="EnsemblMetazoa" id="CLYHEMT003198.1">
    <property type="protein sequence ID" value="CLYHEMP003198.1"/>
    <property type="gene ID" value="CLYHEMG003198"/>
</dbReference>
<feature type="transmembrane region" description="Helical" evidence="5">
    <location>
        <begin position="295"/>
        <end position="315"/>
    </location>
</feature>
<keyword evidence="8" id="KW-1185">Reference proteome</keyword>
<dbReference type="InterPro" id="IPR022343">
    <property type="entry name" value="GCR1-cAMP_receptor"/>
</dbReference>
<feature type="transmembrane region" description="Helical" evidence="5">
    <location>
        <begin position="180"/>
        <end position="204"/>
    </location>
</feature>
<feature type="transmembrane region" description="Helical" evidence="5">
    <location>
        <begin position="87"/>
        <end position="111"/>
    </location>
</feature>
<evidence type="ECO:0000313" key="7">
    <source>
        <dbReference type="EnsemblMetazoa" id="CLYHEMP003198.1"/>
    </source>
</evidence>
<keyword evidence="4 5" id="KW-0472">Membrane</keyword>
<evidence type="ECO:0000259" key="6">
    <source>
        <dbReference type="PROSITE" id="PS50261"/>
    </source>
</evidence>
<dbReference type="PROSITE" id="PS50261">
    <property type="entry name" value="G_PROTEIN_RECEP_F2_4"/>
    <property type="match status" value="1"/>
</dbReference>
<dbReference type="PANTHER" id="PTHR23112">
    <property type="entry name" value="G PROTEIN-COUPLED RECEPTOR 157-RELATED"/>
    <property type="match status" value="1"/>
</dbReference>
<dbReference type="GeneID" id="136814416"/>
<protein>
    <recommendedName>
        <fullName evidence="6">G-protein coupled receptors family 2 profile 2 domain-containing protein</fullName>
    </recommendedName>
</protein>
<proteinExistence type="predicted"/>
<dbReference type="GO" id="GO:0005886">
    <property type="term" value="C:plasma membrane"/>
    <property type="evidence" value="ECO:0007669"/>
    <property type="project" value="TreeGrafter"/>
</dbReference>
<reference evidence="7" key="1">
    <citation type="submission" date="2021-01" db="UniProtKB">
        <authorList>
            <consortium name="EnsemblMetazoa"/>
        </authorList>
    </citation>
    <scope>IDENTIFICATION</scope>
</reference>
<dbReference type="GO" id="GO:0007189">
    <property type="term" value="P:adenylate cyclase-activating G protein-coupled receptor signaling pathway"/>
    <property type="evidence" value="ECO:0007669"/>
    <property type="project" value="TreeGrafter"/>
</dbReference>
<dbReference type="GO" id="GO:0004930">
    <property type="term" value="F:G protein-coupled receptor activity"/>
    <property type="evidence" value="ECO:0007669"/>
    <property type="project" value="TreeGrafter"/>
</dbReference>
<dbReference type="Proteomes" id="UP000594262">
    <property type="component" value="Unplaced"/>
</dbReference>
<dbReference type="InterPro" id="IPR017981">
    <property type="entry name" value="GPCR_2-like_7TM"/>
</dbReference>
<dbReference type="PRINTS" id="PR02001">
    <property type="entry name" value="GCR1CAMPR"/>
</dbReference>
<feature type="transmembrane region" description="Helical" evidence="5">
    <location>
        <begin position="131"/>
        <end position="150"/>
    </location>
</feature>
<feature type="domain" description="G-protein coupled receptors family 2 profile 2" evidence="6">
    <location>
        <begin position="15"/>
        <end position="308"/>
    </location>
</feature>
<accession>A0A7M5UR93</accession>
<comment type="subcellular location">
    <subcellularLocation>
        <location evidence="1">Membrane</location>
        <topology evidence="1">Multi-pass membrane protein</topology>
    </subcellularLocation>
</comment>
<dbReference type="GO" id="GO:0007166">
    <property type="term" value="P:cell surface receptor signaling pathway"/>
    <property type="evidence" value="ECO:0007669"/>
    <property type="project" value="InterPro"/>
</dbReference>
<dbReference type="RefSeq" id="XP_066927060.1">
    <property type="nucleotide sequence ID" value="XM_067070959.1"/>
</dbReference>
<organism evidence="7 8">
    <name type="scientific">Clytia hemisphaerica</name>
    <dbReference type="NCBI Taxonomy" id="252671"/>
    <lineage>
        <taxon>Eukaryota</taxon>
        <taxon>Metazoa</taxon>
        <taxon>Cnidaria</taxon>
        <taxon>Hydrozoa</taxon>
        <taxon>Hydroidolina</taxon>
        <taxon>Leptothecata</taxon>
        <taxon>Obeliida</taxon>
        <taxon>Clytiidae</taxon>
        <taxon>Clytia</taxon>
    </lineage>
</organism>
<evidence type="ECO:0000256" key="1">
    <source>
        <dbReference type="ARBA" id="ARBA00004141"/>
    </source>
</evidence>
<evidence type="ECO:0000313" key="8">
    <source>
        <dbReference type="Proteomes" id="UP000594262"/>
    </source>
</evidence>
<evidence type="ECO:0000256" key="4">
    <source>
        <dbReference type="ARBA" id="ARBA00023136"/>
    </source>
</evidence>
<dbReference type="AlphaFoldDB" id="A0A7M5UR93"/>
<dbReference type="SUPFAM" id="SSF81321">
    <property type="entry name" value="Family A G protein-coupled receptor-like"/>
    <property type="match status" value="1"/>
</dbReference>
<name>A0A7M5UR93_9CNID</name>
<dbReference type="PANTHER" id="PTHR23112:SF47">
    <property type="entry name" value="G-PROTEIN COUPLED RECEPTOR 157"/>
    <property type="match status" value="1"/>
</dbReference>
<feature type="transmembrane region" description="Helical" evidence="5">
    <location>
        <begin position="12"/>
        <end position="38"/>
    </location>
</feature>
<feature type="transmembrane region" description="Helical" evidence="5">
    <location>
        <begin position="243"/>
        <end position="266"/>
    </location>
</feature>
<dbReference type="Gene3D" id="1.20.1070.10">
    <property type="entry name" value="Rhodopsin 7-helix transmembrane proteins"/>
    <property type="match status" value="1"/>
</dbReference>
<keyword evidence="2 5" id="KW-0812">Transmembrane</keyword>
<evidence type="ECO:0000256" key="5">
    <source>
        <dbReference type="SAM" id="Phobius"/>
    </source>
</evidence>